<name>A0A1G1Y1V0_9BACT</name>
<dbReference type="InterPro" id="IPR035901">
    <property type="entry name" value="GIY-YIG_endonuc_sf"/>
</dbReference>
<evidence type="ECO:0000259" key="2">
    <source>
        <dbReference type="PROSITE" id="PS50164"/>
    </source>
</evidence>
<dbReference type="InterPro" id="IPR000305">
    <property type="entry name" value="GIY-YIG_endonuc"/>
</dbReference>
<dbReference type="Gene3D" id="3.40.1440.10">
    <property type="entry name" value="GIY-YIG endonuclease"/>
    <property type="match status" value="1"/>
</dbReference>
<accession>A0A1G1Y1V0</accession>
<protein>
    <recommendedName>
        <fullName evidence="2">GIY-YIG domain-containing protein</fullName>
    </recommendedName>
</protein>
<proteinExistence type="inferred from homology"/>
<comment type="caution">
    <text evidence="3">The sequence shown here is derived from an EMBL/GenBank/DDBJ whole genome shotgun (WGS) entry which is preliminary data.</text>
</comment>
<feature type="domain" description="GIY-YIG" evidence="2">
    <location>
        <begin position="2"/>
        <end position="78"/>
    </location>
</feature>
<evidence type="ECO:0000313" key="4">
    <source>
        <dbReference type="Proteomes" id="UP000178240"/>
    </source>
</evidence>
<dbReference type="EMBL" id="MHIE01000013">
    <property type="protein sequence ID" value="OGY45770.1"/>
    <property type="molecule type" value="Genomic_DNA"/>
</dbReference>
<sequence>MKSYYVYILECSDRSYYTGITSNLDKRLYEHNQGFDRSCYTYSRRPLKLEFVAEFNDVNNAIEREKQIKGWTRQKKQALINGDFGQLVKLSNSHGSTSSP</sequence>
<dbReference type="InterPro" id="IPR050190">
    <property type="entry name" value="UPF0213_domain"/>
</dbReference>
<evidence type="ECO:0000313" key="3">
    <source>
        <dbReference type="EMBL" id="OGY45770.1"/>
    </source>
</evidence>
<gene>
    <name evidence="3" type="ORF">A2744_00110</name>
</gene>
<evidence type="ECO:0000256" key="1">
    <source>
        <dbReference type="ARBA" id="ARBA00007435"/>
    </source>
</evidence>
<reference evidence="3 4" key="1">
    <citation type="journal article" date="2016" name="Nat. Commun.">
        <title>Thousands of microbial genomes shed light on interconnected biogeochemical processes in an aquifer system.</title>
        <authorList>
            <person name="Anantharaman K."/>
            <person name="Brown C.T."/>
            <person name="Hug L.A."/>
            <person name="Sharon I."/>
            <person name="Castelle C.J."/>
            <person name="Probst A.J."/>
            <person name="Thomas B.C."/>
            <person name="Singh A."/>
            <person name="Wilkins M.J."/>
            <person name="Karaoz U."/>
            <person name="Brodie E.L."/>
            <person name="Williams K.H."/>
            <person name="Hubbard S.S."/>
            <person name="Banfield J.F."/>
        </authorList>
    </citation>
    <scope>NUCLEOTIDE SEQUENCE [LARGE SCALE GENOMIC DNA]</scope>
</reference>
<dbReference type="Proteomes" id="UP000178240">
    <property type="component" value="Unassembled WGS sequence"/>
</dbReference>
<dbReference type="SUPFAM" id="SSF82771">
    <property type="entry name" value="GIY-YIG endonuclease"/>
    <property type="match status" value="1"/>
</dbReference>
<dbReference type="STRING" id="1797535.A2744_00110"/>
<dbReference type="PANTHER" id="PTHR34477">
    <property type="entry name" value="UPF0213 PROTEIN YHBQ"/>
    <property type="match status" value="1"/>
</dbReference>
<dbReference type="PANTHER" id="PTHR34477:SF1">
    <property type="entry name" value="UPF0213 PROTEIN YHBQ"/>
    <property type="match status" value="1"/>
</dbReference>
<comment type="similarity">
    <text evidence="1">Belongs to the UPF0213 family.</text>
</comment>
<dbReference type="Pfam" id="PF01541">
    <property type="entry name" value="GIY-YIG"/>
    <property type="match status" value="1"/>
</dbReference>
<dbReference type="CDD" id="cd10456">
    <property type="entry name" value="GIY-YIG_UPF0213"/>
    <property type="match status" value="1"/>
</dbReference>
<dbReference type="AlphaFoldDB" id="A0A1G1Y1V0"/>
<dbReference type="PROSITE" id="PS50164">
    <property type="entry name" value="GIY_YIG"/>
    <property type="match status" value="1"/>
</dbReference>
<organism evidence="3 4">
    <name type="scientific">Candidatus Buchananbacteria bacterium RIFCSPHIGHO2_01_FULL_44_11</name>
    <dbReference type="NCBI Taxonomy" id="1797535"/>
    <lineage>
        <taxon>Bacteria</taxon>
        <taxon>Candidatus Buchananiibacteriota</taxon>
    </lineage>
</organism>